<dbReference type="Proteomes" id="UP000192455">
    <property type="component" value="Unassembled WGS sequence"/>
</dbReference>
<dbReference type="PANTHER" id="PTHR30023:SF0">
    <property type="entry name" value="PENICILLIN-SENSITIVE CARBOXYPEPTIDASE A"/>
    <property type="match status" value="1"/>
</dbReference>
<comment type="similarity">
    <text evidence="1">Belongs to the peptidase S13 family.</text>
</comment>
<dbReference type="Gene3D" id="3.50.80.20">
    <property type="entry name" value="D-Ala-D-Ala carboxypeptidase C, peptidase S13"/>
    <property type="match status" value="1"/>
</dbReference>
<dbReference type="PANTHER" id="PTHR30023">
    <property type="entry name" value="D-ALANYL-D-ALANINE CARBOXYPEPTIDASE"/>
    <property type="match status" value="1"/>
</dbReference>
<accession>A0A1R3WWX5</accession>
<dbReference type="STRING" id="515897.SAMN05421849_1830"/>
<dbReference type="Pfam" id="PF02113">
    <property type="entry name" value="Peptidase_S13"/>
    <property type="match status" value="1"/>
</dbReference>
<evidence type="ECO:0000256" key="1">
    <source>
        <dbReference type="ARBA" id="ARBA00006096"/>
    </source>
</evidence>
<protein>
    <submittedName>
        <fullName evidence="3">D-alanyl-D-alanine carboxypeptidase / D-alanyl-D-alanine-endopeptidase (Penicillin-binding protein 4)</fullName>
    </submittedName>
</protein>
<proteinExistence type="inferred from homology"/>
<keyword evidence="4" id="KW-1185">Reference proteome</keyword>
<dbReference type="InterPro" id="IPR000667">
    <property type="entry name" value="Peptidase_S13"/>
</dbReference>
<dbReference type="EMBL" id="FTPS01000001">
    <property type="protein sequence ID" value="SIT83047.1"/>
    <property type="molecule type" value="Genomic_DNA"/>
</dbReference>
<evidence type="ECO:0000256" key="2">
    <source>
        <dbReference type="ARBA" id="ARBA00022801"/>
    </source>
</evidence>
<dbReference type="AlphaFoldDB" id="A0A1R3WWX5"/>
<evidence type="ECO:0000313" key="3">
    <source>
        <dbReference type="EMBL" id="SIT83047.1"/>
    </source>
</evidence>
<dbReference type="GO" id="GO:0000270">
    <property type="term" value="P:peptidoglycan metabolic process"/>
    <property type="evidence" value="ECO:0007669"/>
    <property type="project" value="TreeGrafter"/>
</dbReference>
<keyword evidence="3" id="KW-0121">Carboxypeptidase</keyword>
<organism evidence="3 4">
    <name type="scientific">Pontibaca methylaminivorans</name>
    <dbReference type="NCBI Taxonomy" id="515897"/>
    <lineage>
        <taxon>Bacteria</taxon>
        <taxon>Pseudomonadati</taxon>
        <taxon>Pseudomonadota</taxon>
        <taxon>Alphaproteobacteria</taxon>
        <taxon>Rhodobacterales</taxon>
        <taxon>Roseobacteraceae</taxon>
        <taxon>Pontibaca</taxon>
    </lineage>
</organism>
<dbReference type="GO" id="GO:0004185">
    <property type="term" value="F:serine-type carboxypeptidase activity"/>
    <property type="evidence" value="ECO:0007669"/>
    <property type="project" value="InterPro"/>
</dbReference>
<dbReference type="SUPFAM" id="SSF56601">
    <property type="entry name" value="beta-lactamase/transpeptidase-like"/>
    <property type="match status" value="1"/>
</dbReference>
<keyword evidence="2" id="KW-0378">Hydrolase</keyword>
<sequence length="463" mass="48741">MRGAIAAEFLDGPEALVARAGVAGRTAFVVADAESGLVLESLHGNLGLPPASVVKALTALYALETLGAGYRFRTRLAATGSLQDGVLHGDLVLLGGGDPSLDTDDLARMVSQLAQVGVRGVQGRFLVDEGALPAVRSIDPAQAAQLAYSPAVSGIALNYNRVHFEWKQAGDGYSLTLEARARDYRPAVTVAKVVVESRATPVYGYSDTGGGDSWSVARAALGTEGARWLPVRRPGAYAGDVFRTLAEAQGITLPAAGIGAGATPADARVLVEHQSEPLQEILRDMLKWSNNLTAEMVGMTATATRNGRPASMRASAQVMSDWAAARYGMRGTRLIDHSGLGDASRMTPDDLVAALVQARAQEQLRPLLKEFTLRDAGGRPDANHPIRVDAKTGTLNFVSGLGGFMTGADGTDLAFAIFSADADQRAAHAGSEQEIPPGARNWNARAKSLQQKLIERWGALYCS</sequence>
<reference evidence="3 4" key="1">
    <citation type="submission" date="2017-01" db="EMBL/GenBank/DDBJ databases">
        <authorList>
            <person name="Mah S.A."/>
            <person name="Swanson W.J."/>
            <person name="Moy G.W."/>
            <person name="Vacquier V.D."/>
        </authorList>
    </citation>
    <scope>NUCLEOTIDE SEQUENCE [LARGE SCALE GENOMIC DNA]</scope>
    <source>
        <strain evidence="3 4">DSM 21219</strain>
    </source>
</reference>
<dbReference type="InterPro" id="IPR012338">
    <property type="entry name" value="Beta-lactam/transpept-like"/>
</dbReference>
<dbReference type="GO" id="GO:0006508">
    <property type="term" value="P:proteolysis"/>
    <property type="evidence" value="ECO:0007669"/>
    <property type="project" value="InterPro"/>
</dbReference>
<dbReference type="NCBIfam" id="TIGR00666">
    <property type="entry name" value="PBP4"/>
    <property type="match status" value="1"/>
</dbReference>
<name>A0A1R3WWX5_9RHOB</name>
<dbReference type="PRINTS" id="PR00922">
    <property type="entry name" value="DADACBPTASE3"/>
</dbReference>
<gene>
    <name evidence="3" type="ORF">SAMN05421849_1830</name>
</gene>
<dbReference type="Gene3D" id="3.40.710.10">
    <property type="entry name" value="DD-peptidase/beta-lactamase superfamily"/>
    <property type="match status" value="1"/>
</dbReference>
<keyword evidence="3" id="KW-0645">Protease</keyword>
<evidence type="ECO:0000313" key="4">
    <source>
        <dbReference type="Proteomes" id="UP000192455"/>
    </source>
</evidence>